<reference evidence="1" key="1">
    <citation type="journal article" date="2014" name="Front. Microbiol.">
        <title>High frequency of phylogenetically diverse reductive dehalogenase-homologous genes in deep subseafloor sedimentary metagenomes.</title>
        <authorList>
            <person name="Kawai M."/>
            <person name="Futagami T."/>
            <person name="Toyoda A."/>
            <person name="Takaki Y."/>
            <person name="Nishi S."/>
            <person name="Hori S."/>
            <person name="Arai W."/>
            <person name="Tsubouchi T."/>
            <person name="Morono Y."/>
            <person name="Uchiyama I."/>
            <person name="Ito T."/>
            <person name="Fujiyama A."/>
            <person name="Inagaki F."/>
            <person name="Takami H."/>
        </authorList>
    </citation>
    <scope>NUCLEOTIDE SEQUENCE</scope>
    <source>
        <strain evidence="1">Expedition CK06-06</strain>
    </source>
</reference>
<protein>
    <submittedName>
        <fullName evidence="1">Uncharacterized protein</fullName>
    </submittedName>
</protein>
<gene>
    <name evidence="1" type="ORF">S06H3_51266</name>
</gene>
<organism evidence="1">
    <name type="scientific">marine sediment metagenome</name>
    <dbReference type="NCBI Taxonomy" id="412755"/>
    <lineage>
        <taxon>unclassified sequences</taxon>
        <taxon>metagenomes</taxon>
        <taxon>ecological metagenomes</taxon>
    </lineage>
</organism>
<name>X1MUP9_9ZZZZ</name>
<sequence>MLCKECGGKIPTGQSELAWYCQQLGYCGYCYRMNYPIRRQVCSSTYWTEKMLSPSERLELEKNQFDGREQELWSKDFLEEWNDYIKAKERGELRC</sequence>
<dbReference type="EMBL" id="BARV01032521">
    <property type="protein sequence ID" value="GAI34973.1"/>
    <property type="molecule type" value="Genomic_DNA"/>
</dbReference>
<comment type="caution">
    <text evidence="1">The sequence shown here is derived from an EMBL/GenBank/DDBJ whole genome shotgun (WGS) entry which is preliminary data.</text>
</comment>
<evidence type="ECO:0000313" key="1">
    <source>
        <dbReference type="EMBL" id="GAI34973.1"/>
    </source>
</evidence>
<proteinExistence type="predicted"/>
<accession>X1MUP9</accession>
<dbReference type="AlphaFoldDB" id="X1MUP9"/>